<dbReference type="PROSITE" id="PS00584">
    <property type="entry name" value="PFKB_KINASES_2"/>
    <property type="match status" value="1"/>
</dbReference>
<organism evidence="15 16">
    <name type="scientific">Ligilactobacillus acidipiscis</name>
    <dbReference type="NCBI Taxonomy" id="89059"/>
    <lineage>
        <taxon>Bacteria</taxon>
        <taxon>Bacillati</taxon>
        <taxon>Bacillota</taxon>
        <taxon>Bacilli</taxon>
        <taxon>Lactobacillales</taxon>
        <taxon>Lactobacillaceae</taxon>
        <taxon>Ligilactobacillus</taxon>
    </lineage>
</organism>
<comment type="caution">
    <text evidence="13">Lacks conserved residue(s) required for the propagation of feature annotation.</text>
</comment>
<evidence type="ECO:0000313" key="15">
    <source>
        <dbReference type="EMBL" id="KRN82717.1"/>
    </source>
</evidence>
<feature type="binding site" evidence="13">
    <location>
        <position position="278"/>
    </location>
    <ligand>
        <name>substrate</name>
    </ligand>
</feature>
<feature type="binding site" evidence="13">
    <location>
        <position position="210"/>
    </location>
    <ligand>
        <name>ATP</name>
        <dbReference type="ChEBI" id="CHEBI:30616"/>
    </ligand>
</feature>
<dbReference type="EMBL" id="JQBK01000048">
    <property type="protein sequence ID" value="KRN82717.1"/>
    <property type="molecule type" value="Genomic_DNA"/>
</dbReference>
<dbReference type="GO" id="GO:0046872">
    <property type="term" value="F:metal ion binding"/>
    <property type="evidence" value="ECO:0007669"/>
    <property type="project" value="UniProtKB-KW"/>
</dbReference>
<comment type="pathway">
    <text evidence="13">Carbohydrate metabolism; D-ribose degradation; D-ribose 5-phosphate from beta-D-ribopyranose: step 2/2.</text>
</comment>
<feature type="binding site" evidence="13">
    <location>
        <position position="309"/>
    </location>
    <ligand>
        <name>K(+)</name>
        <dbReference type="ChEBI" id="CHEBI:29103"/>
    </ligand>
</feature>
<dbReference type="Pfam" id="PF00294">
    <property type="entry name" value="PfkB"/>
    <property type="match status" value="1"/>
</dbReference>
<dbReference type="InterPro" id="IPR011877">
    <property type="entry name" value="Ribokinase"/>
</dbReference>
<reference evidence="15 16" key="1">
    <citation type="journal article" date="2015" name="Genome Announc.">
        <title>Expanding the biotechnology potential of lactobacilli through comparative genomics of 213 strains and associated genera.</title>
        <authorList>
            <person name="Sun Z."/>
            <person name="Harris H.M."/>
            <person name="McCann A."/>
            <person name="Guo C."/>
            <person name="Argimon S."/>
            <person name="Zhang W."/>
            <person name="Yang X."/>
            <person name="Jeffery I.B."/>
            <person name="Cooney J.C."/>
            <person name="Kagawa T.F."/>
            <person name="Liu W."/>
            <person name="Song Y."/>
            <person name="Salvetti E."/>
            <person name="Wrobel A."/>
            <person name="Rasinkangas P."/>
            <person name="Parkhill J."/>
            <person name="Rea M.C."/>
            <person name="O'Sullivan O."/>
            <person name="Ritari J."/>
            <person name="Douillard F.P."/>
            <person name="Paul Ross R."/>
            <person name="Yang R."/>
            <person name="Briner A.E."/>
            <person name="Felis G.E."/>
            <person name="de Vos W.M."/>
            <person name="Barrangou R."/>
            <person name="Klaenhammer T.R."/>
            <person name="Caufield P.W."/>
            <person name="Cui Y."/>
            <person name="Zhang H."/>
            <person name="O'Toole P.W."/>
        </authorList>
    </citation>
    <scope>NUCLEOTIDE SEQUENCE [LARGE SCALE GENOMIC DNA]</scope>
    <source>
        <strain evidence="15 16">DSM 15353</strain>
    </source>
</reference>
<evidence type="ECO:0000256" key="11">
    <source>
        <dbReference type="ARBA" id="ARBA00022958"/>
    </source>
</evidence>
<evidence type="ECO:0000256" key="2">
    <source>
        <dbReference type="ARBA" id="ARBA00012035"/>
    </source>
</evidence>
<dbReference type="EC" id="2.7.1.15" evidence="2 13"/>
<feature type="binding site" evidence="13">
    <location>
        <begin position="36"/>
        <end position="38"/>
    </location>
    <ligand>
        <name>substrate</name>
    </ligand>
</feature>
<dbReference type="PANTHER" id="PTHR10584:SF166">
    <property type="entry name" value="RIBOKINASE"/>
    <property type="match status" value="1"/>
</dbReference>
<keyword evidence="9 13" id="KW-0067">ATP-binding</keyword>
<feature type="binding site" evidence="13">
    <location>
        <begin position="277"/>
        <end position="278"/>
    </location>
    <ligand>
        <name>ATP</name>
        <dbReference type="ChEBI" id="CHEBI:30616"/>
    </ligand>
</feature>
<comment type="function">
    <text evidence="13">Catalyzes the phosphorylation of ribose at O-5 in a reaction requiring ATP and magnesium. The resulting D-ribose-5-phosphate can then be used either for sythesis of nucleotides, histidine, and tryptophan, or as a component of the pentose phosphate pathway.</text>
</comment>
<name>A0A0R2K901_9LACO</name>
<keyword evidence="4 13" id="KW-0963">Cytoplasm</keyword>
<evidence type="ECO:0000256" key="5">
    <source>
        <dbReference type="ARBA" id="ARBA00022679"/>
    </source>
</evidence>
<comment type="subcellular location">
    <subcellularLocation>
        <location evidence="13">Cytoplasm</location>
    </subcellularLocation>
</comment>
<comment type="activity regulation">
    <text evidence="13">Activated by a monovalent cation that binds near, but not in, the active site. The most likely occupant of the site in vivo is potassium. Ion binding induces a conformational change that may alter substrate affinity.</text>
</comment>
<evidence type="ECO:0000256" key="1">
    <source>
        <dbReference type="ARBA" id="ARBA00005380"/>
    </source>
</evidence>
<sequence length="328" mass="34807">MLELIKRFTKFIFGGTKNPCKVVIIMNKVTVVGSINLDTNLRVKRMVKPGETIHAKEHYSAGGGKGANQAVAASRAGAQTSFIGAVGDDAPGKQMMDLLKNEGIDLTGIDTIADESTGQAFITVDDEGENAITIYAGANFAFGPKEIAQKSALLKDSDFVIAQFETPIAATVKAFEIAHEAGVKTILNPAPGEDHISEELLKVTDMITPNETEAETITGIHVEDEASARKAAAKLHELGVDVAIITIGSKGAFYDYNGVSELVPAFKVKAVDTTAAGDTFIGAMSSILKPDFSNLKEAILFGNKASSLTVQRYGAQPSIPYQKEIEAK</sequence>
<evidence type="ECO:0000256" key="13">
    <source>
        <dbReference type="HAMAP-Rule" id="MF_01987"/>
    </source>
</evidence>
<feature type="binding site" evidence="13">
    <location>
        <begin position="64"/>
        <end position="68"/>
    </location>
    <ligand>
        <name>substrate</name>
    </ligand>
</feature>
<dbReference type="SUPFAM" id="SSF53613">
    <property type="entry name" value="Ribokinase-like"/>
    <property type="match status" value="1"/>
</dbReference>
<feature type="domain" description="Carbohydrate kinase PfkB" evidence="14">
    <location>
        <begin position="26"/>
        <end position="320"/>
    </location>
</feature>
<dbReference type="InterPro" id="IPR011611">
    <property type="entry name" value="PfkB_dom"/>
</dbReference>
<feature type="binding site" evidence="13">
    <location>
        <position position="274"/>
    </location>
    <ligand>
        <name>K(+)</name>
        <dbReference type="ChEBI" id="CHEBI:29103"/>
    </ligand>
</feature>
<keyword evidence="10 13" id="KW-0460">Magnesium</keyword>
<dbReference type="PANTHER" id="PTHR10584">
    <property type="entry name" value="SUGAR KINASE"/>
    <property type="match status" value="1"/>
</dbReference>
<dbReference type="InterPro" id="IPR002173">
    <property type="entry name" value="Carboh/pur_kinase_PfkB_CS"/>
</dbReference>
<evidence type="ECO:0000256" key="8">
    <source>
        <dbReference type="ARBA" id="ARBA00022777"/>
    </source>
</evidence>
<dbReference type="Gene3D" id="3.40.1190.20">
    <property type="match status" value="1"/>
</dbReference>
<dbReference type="GO" id="GO:0019303">
    <property type="term" value="P:D-ribose catabolic process"/>
    <property type="evidence" value="ECO:0007669"/>
    <property type="project" value="UniProtKB-UniRule"/>
</dbReference>
<feature type="binding site" evidence="13">
    <location>
        <begin position="246"/>
        <end position="251"/>
    </location>
    <ligand>
        <name>ATP</name>
        <dbReference type="ChEBI" id="CHEBI:30616"/>
    </ligand>
</feature>
<comment type="cofactor">
    <cofactor evidence="13">
        <name>Mg(2+)</name>
        <dbReference type="ChEBI" id="CHEBI:18420"/>
    </cofactor>
    <text evidence="13">Requires a divalent cation, most likely magnesium in vivo, as an electrophilic catalyst to aid phosphoryl group transfer. It is the chelate of the metal and the nucleotide that is the actual substrate.</text>
</comment>
<dbReference type="CDD" id="cd01174">
    <property type="entry name" value="ribokinase"/>
    <property type="match status" value="1"/>
</dbReference>
<keyword evidence="6 13" id="KW-0479">Metal-binding</keyword>
<dbReference type="AlphaFoldDB" id="A0A0R2K901"/>
<dbReference type="InterPro" id="IPR029056">
    <property type="entry name" value="Ribokinase-like"/>
</dbReference>
<feature type="binding site" evidence="13">
    <location>
        <position position="312"/>
    </location>
    <ligand>
        <name>K(+)</name>
        <dbReference type="ChEBI" id="CHEBI:29103"/>
    </ligand>
</feature>
<evidence type="ECO:0000256" key="7">
    <source>
        <dbReference type="ARBA" id="ARBA00022741"/>
    </source>
</evidence>
<evidence type="ECO:0000256" key="4">
    <source>
        <dbReference type="ARBA" id="ARBA00022490"/>
    </source>
</evidence>
<dbReference type="Proteomes" id="UP000051491">
    <property type="component" value="Unassembled WGS sequence"/>
</dbReference>
<evidence type="ECO:0000256" key="9">
    <source>
        <dbReference type="ARBA" id="ARBA00022840"/>
    </source>
</evidence>
<dbReference type="InterPro" id="IPR002139">
    <property type="entry name" value="Ribo/fructo_kinase"/>
</dbReference>
<dbReference type="GO" id="GO:0005524">
    <property type="term" value="F:ATP binding"/>
    <property type="evidence" value="ECO:0007669"/>
    <property type="project" value="UniProtKB-UniRule"/>
</dbReference>
<keyword evidence="7 13" id="KW-0547">Nucleotide-binding</keyword>
<keyword evidence="5 13" id="KW-0808">Transferase</keyword>
<dbReference type="PRINTS" id="PR00990">
    <property type="entry name" value="RIBOKINASE"/>
</dbReference>
<evidence type="ECO:0000256" key="6">
    <source>
        <dbReference type="ARBA" id="ARBA00022723"/>
    </source>
</evidence>
<feature type="binding site" evidence="13">
    <location>
        <position position="303"/>
    </location>
    <ligand>
        <name>ATP</name>
        <dbReference type="ChEBI" id="CHEBI:30616"/>
    </ligand>
</feature>
<protein>
    <recommendedName>
        <fullName evidence="3 13">Ribokinase</fullName>
        <shortName evidence="13">RK</shortName>
        <ecNumber evidence="2 13">2.7.1.15</ecNumber>
    </recommendedName>
</protein>
<evidence type="ECO:0000259" key="14">
    <source>
        <dbReference type="Pfam" id="PF00294"/>
    </source>
</evidence>
<comment type="caution">
    <text evidence="15">The sequence shown here is derived from an EMBL/GenBank/DDBJ whole genome shotgun (WGS) entry which is preliminary data.</text>
</comment>
<dbReference type="NCBIfam" id="TIGR02152">
    <property type="entry name" value="D_ribokin_bact"/>
    <property type="match status" value="1"/>
</dbReference>
<dbReference type="HAMAP" id="MF_01987">
    <property type="entry name" value="Ribokinase"/>
    <property type="match status" value="1"/>
</dbReference>
<gene>
    <name evidence="13" type="primary">rbsK</name>
    <name evidence="15" type="ORF">IV43_GL001544</name>
</gene>
<evidence type="ECO:0000256" key="12">
    <source>
        <dbReference type="ARBA" id="ARBA00023277"/>
    </source>
</evidence>
<keyword evidence="8 13" id="KW-0418">Kinase</keyword>
<comment type="catalytic activity">
    <reaction evidence="13">
        <text>D-ribose + ATP = D-ribose 5-phosphate + ADP + H(+)</text>
        <dbReference type="Rhea" id="RHEA:13697"/>
        <dbReference type="ChEBI" id="CHEBI:15378"/>
        <dbReference type="ChEBI" id="CHEBI:30616"/>
        <dbReference type="ChEBI" id="CHEBI:47013"/>
        <dbReference type="ChEBI" id="CHEBI:78346"/>
        <dbReference type="ChEBI" id="CHEBI:456216"/>
        <dbReference type="EC" id="2.7.1.15"/>
    </reaction>
</comment>
<dbReference type="PATRIC" id="fig|89059.3.peg.1653"/>
<keyword evidence="12 13" id="KW-0119">Carbohydrate metabolism</keyword>
<feature type="binding site" evidence="13">
    <location>
        <position position="318"/>
    </location>
    <ligand>
        <name>K(+)</name>
        <dbReference type="ChEBI" id="CHEBI:29103"/>
    </ligand>
</feature>
<dbReference type="FunFam" id="3.40.1190.20:FF:000012">
    <property type="entry name" value="Ribokinase"/>
    <property type="match status" value="1"/>
</dbReference>
<comment type="similarity">
    <text evidence="1">Belongs to the carbohydrate kinase pfkB family.</text>
</comment>
<evidence type="ECO:0000256" key="10">
    <source>
        <dbReference type="ARBA" id="ARBA00022842"/>
    </source>
</evidence>
<feature type="binding site" evidence="13">
    <location>
        <position position="314"/>
    </location>
    <ligand>
        <name>K(+)</name>
        <dbReference type="ChEBI" id="CHEBI:29103"/>
    </ligand>
</feature>
<comment type="similarity">
    <text evidence="13">Belongs to the carbohydrate kinase PfkB family. Ribokinase subfamily.</text>
</comment>
<dbReference type="NCBIfam" id="NF008353">
    <property type="entry name" value="PRK11142.1"/>
    <property type="match status" value="1"/>
</dbReference>
<comment type="subunit">
    <text evidence="13">Homodimer.</text>
</comment>
<evidence type="ECO:0000313" key="16">
    <source>
        <dbReference type="Proteomes" id="UP000051491"/>
    </source>
</evidence>
<evidence type="ECO:0000256" key="3">
    <source>
        <dbReference type="ARBA" id="ARBA00016943"/>
    </source>
</evidence>
<accession>A0A0R2K901</accession>
<keyword evidence="11 13" id="KW-0630">Potassium</keyword>
<dbReference type="GO" id="GO:0005829">
    <property type="term" value="C:cytosol"/>
    <property type="evidence" value="ECO:0007669"/>
    <property type="project" value="TreeGrafter"/>
</dbReference>
<feature type="binding site" evidence="13">
    <location>
        <position position="165"/>
    </location>
    <ligand>
        <name>substrate</name>
    </ligand>
</feature>
<dbReference type="STRING" id="89059.LAC1533_2131"/>
<dbReference type="UniPathway" id="UPA00916">
    <property type="reaction ID" value="UER00889"/>
</dbReference>
<feature type="active site" description="Proton acceptor" evidence="13">
    <location>
        <position position="278"/>
    </location>
</feature>
<dbReference type="GO" id="GO:0004747">
    <property type="term" value="F:ribokinase activity"/>
    <property type="evidence" value="ECO:0007669"/>
    <property type="project" value="UniProtKB-UniRule"/>
</dbReference>
<feature type="binding site" evidence="13">
    <location>
        <position position="272"/>
    </location>
    <ligand>
        <name>K(+)</name>
        <dbReference type="ChEBI" id="CHEBI:29103"/>
    </ligand>
</feature>
<proteinExistence type="inferred from homology"/>